<keyword evidence="7" id="KW-0808">Transferase</keyword>
<gene>
    <name evidence="12" type="ORF">GCM10023195_37990</name>
</gene>
<accession>A0ABP8TN97</accession>
<sequence>MNAHEALAAIPRESFIPDEIFVSDEQGRLVPITRSDDPELWHRHVAADAPVVTRTAFDPDVPAELCDAAAGRGVEATSSSSAPYIMARMIDALELRRGMRLLEVGTGTGYNAAVLAHLLGAENIVSIEIDPVAAARAGRALEKIGHPVEVIVGNGEKGHPARAPYDRILATASAHTVPYAWVEQVRPGGVIVVPWAPTFHPDWPLCRLVVRPGGTAEGRFVGPSLFMPLRDQRVRPRVMQQAEERWIAAGRPDCSRYGVTVSPEGQHVWLDTPDNPIDC</sequence>
<dbReference type="InterPro" id="IPR029063">
    <property type="entry name" value="SAM-dependent_MTases_sf"/>
</dbReference>
<reference evidence="13" key="1">
    <citation type="journal article" date="2019" name="Int. J. Syst. Evol. Microbiol.">
        <title>The Global Catalogue of Microorganisms (GCM) 10K type strain sequencing project: providing services to taxonomists for standard genome sequencing and annotation.</title>
        <authorList>
            <consortium name="The Broad Institute Genomics Platform"/>
            <consortium name="The Broad Institute Genome Sequencing Center for Infectious Disease"/>
            <person name="Wu L."/>
            <person name="Ma J."/>
        </authorList>
    </citation>
    <scope>NUCLEOTIDE SEQUENCE [LARGE SCALE GENOMIC DNA]</scope>
    <source>
        <strain evidence="13">JCM 17938</strain>
    </source>
</reference>
<evidence type="ECO:0000256" key="7">
    <source>
        <dbReference type="ARBA" id="ARBA00022679"/>
    </source>
</evidence>
<evidence type="ECO:0000256" key="3">
    <source>
        <dbReference type="ARBA" id="ARBA00011890"/>
    </source>
</evidence>
<organism evidence="12 13">
    <name type="scientific">Actinoallomurus liliacearum</name>
    <dbReference type="NCBI Taxonomy" id="1080073"/>
    <lineage>
        <taxon>Bacteria</taxon>
        <taxon>Bacillati</taxon>
        <taxon>Actinomycetota</taxon>
        <taxon>Actinomycetes</taxon>
        <taxon>Streptosporangiales</taxon>
        <taxon>Thermomonosporaceae</taxon>
        <taxon>Actinoallomurus</taxon>
    </lineage>
</organism>
<evidence type="ECO:0000256" key="9">
    <source>
        <dbReference type="ARBA" id="ARBA00030757"/>
    </source>
</evidence>
<dbReference type="PANTHER" id="PTHR11579">
    <property type="entry name" value="PROTEIN-L-ISOASPARTATE O-METHYLTRANSFERASE"/>
    <property type="match status" value="1"/>
</dbReference>
<comment type="similarity">
    <text evidence="2">Belongs to the methyltransferase superfamily. L-isoaspartyl/D-aspartyl protein methyltransferase family.</text>
</comment>
<dbReference type="Proteomes" id="UP001500212">
    <property type="component" value="Unassembled WGS sequence"/>
</dbReference>
<evidence type="ECO:0000256" key="1">
    <source>
        <dbReference type="ARBA" id="ARBA00004496"/>
    </source>
</evidence>
<dbReference type="Pfam" id="PF01135">
    <property type="entry name" value="PCMT"/>
    <property type="match status" value="1"/>
</dbReference>
<dbReference type="EMBL" id="BAABHJ010000008">
    <property type="protein sequence ID" value="GAA4609424.1"/>
    <property type="molecule type" value="Genomic_DNA"/>
</dbReference>
<evidence type="ECO:0000256" key="6">
    <source>
        <dbReference type="ARBA" id="ARBA00022603"/>
    </source>
</evidence>
<evidence type="ECO:0000313" key="12">
    <source>
        <dbReference type="EMBL" id="GAA4609424.1"/>
    </source>
</evidence>
<dbReference type="InterPro" id="IPR000682">
    <property type="entry name" value="PCMT"/>
</dbReference>
<evidence type="ECO:0000256" key="8">
    <source>
        <dbReference type="ARBA" id="ARBA00022691"/>
    </source>
</evidence>
<dbReference type="SUPFAM" id="SSF53335">
    <property type="entry name" value="S-adenosyl-L-methionine-dependent methyltransferases"/>
    <property type="match status" value="1"/>
</dbReference>
<dbReference type="GO" id="GO:0008168">
    <property type="term" value="F:methyltransferase activity"/>
    <property type="evidence" value="ECO:0007669"/>
    <property type="project" value="UniProtKB-KW"/>
</dbReference>
<evidence type="ECO:0000256" key="2">
    <source>
        <dbReference type="ARBA" id="ARBA00005369"/>
    </source>
</evidence>
<dbReference type="CDD" id="cd02440">
    <property type="entry name" value="AdoMet_MTases"/>
    <property type="match status" value="1"/>
</dbReference>
<dbReference type="Gene3D" id="3.40.50.150">
    <property type="entry name" value="Vaccinia Virus protein VP39"/>
    <property type="match status" value="1"/>
</dbReference>
<evidence type="ECO:0000256" key="5">
    <source>
        <dbReference type="ARBA" id="ARBA00022490"/>
    </source>
</evidence>
<evidence type="ECO:0000256" key="10">
    <source>
        <dbReference type="ARBA" id="ARBA00031323"/>
    </source>
</evidence>
<keyword evidence="5" id="KW-0963">Cytoplasm</keyword>
<keyword evidence="8" id="KW-0949">S-adenosyl-L-methionine</keyword>
<dbReference type="GO" id="GO:0032259">
    <property type="term" value="P:methylation"/>
    <property type="evidence" value="ECO:0007669"/>
    <property type="project" value="UniProtKB-KW"/>
</dbReference>
<keyword evidence="6 12" id="KW-0489">Methyltransferase</keyword>
<comment type="subcellular location">
    <subcellularLocation>
        <location evidence="1">Cytoplasm</location>
    </subcellularLocation>
</comment>
<evidence type="ECO:0000256" key="4">
    <source>
        <dbReference type="ARBA" id="ARBA00013346"/>
    </source>
</evidence>
<protein>
    <recommendedName>
        <fullName evidence="4">Protein-L-isoaspartate O-methyltransferase</fullName>
        <ecNumber evidence="3">2.1.1.77</ecNumber>
    </recommendedName>
    <alternativeName>
        <fullName evidence="11">L-isoaspartyl protein carboxyl methyltransferase</fullName>
    </alternativeName>
    <alternativeName>
        <fullName evidence="9">Protein L-isoaspartyl methyltransferase</fullName>
    </alternativeName>
    <alternativeName>
        <fullName evidence="10">Protein-beta-aspartate methyltransferase</fullName>
    </alternativeName>
</protein>
<evidence type="ECO:0000313" key="13">
    <source>
        <dbReference type="Proteomes" id="UP001500212"/>
    </source>
</evidence>
<name>A0ABP8TN97_9ACTN</name>
<dbReference type="RefSeq" id="WP_345355496.1">
    <property type="nucleotide sequence ID" value="NZ_BAABHJ010000008.1"/>
</dbReference>
<dbReference type="PANTHER" id="PTHR11579:SF0">
    <property type="entry name" value="PROTEIN-L-ISOASPARTATE(D-ASPARTATE) O-METHYLTRANSFERASE"/>
    <property type="match status" value="1"/>
</dbReference>
<comment type="caution">
    <text evidence="12">The sequence shown here is derived from an EMBL/GenBank/DDBJ whole genome shotgun (WGS) entry which is preliminary data.</text>
</comment>
<proteinExistence type="inferred from homology"/>
<dbReference type="EC" id="2.1.1.77" evidence="3"/>
<evidence type="ECO:0000256" key="11">
    <source>
        <dbReference type="ARBA" id="ARBA00031350"/>
    </source>
</evidence>
<keyword evidence="13" id="KW-1185">Reference proteome</keyword>